<evidence type="ECO:0000256" key="5">
    <source>
        <dbReference type="ARBA" id="ARBA00023015"/>
    </source>
</evidence>
<evidence type="ECO:0000256" key="2">
    <source>
        <dbReference type="ARBA" id="ARBA00022490"/>
    </source>
</evidence>
<dbReference type="GO" id="GO:0005737">
    <property type="term" value="C:cytoplasm"/>
    <property type="evidence" value="ECO:0007669"/>
    <property type="project" value="UniProtKB-SubCell"/>
</dbReference>
<keyword evidence="5 9" id="KW-0805">Transcription regulation</keyword>
<dbReference type="PIRSF" id="PIRSF006171">
    <property type="entry name" value="RR_citrat_malat"/>
    <property type="match status" value="1"/>
</dbReference>
<dbReference type="InterPro" id="IPR036388">
    <property type="entry name" value="WH-like_DNA-bd_sf"/>
</dbReference>
<dbReference type="KEGG" id="pft:JBW_02574"/>
<dbReference type="Proteomes" id="UP000005361">
    <property type="component" value="Chromosome"/>
</dbReference>
<dbReference type="Pfam" id="PF00072">
    <property type="entry name" value="Response_reg"/>
    <property type="match status" value="1"/>
</dbReference>
<dbReference type="PANTHER" id="PTHR45526:SF1">
    <property type="entry name" value="TRANSCRIPTIONAL REGULATORY PROTEIN DCUR-RELATED"/>
    <property type="match status" value="1"/>
</dbReference>
<evidence type="ECO:0000313" key="13">
    <source>
        <dbReference type="Proteomes" id="UP000005361"/>
    </source>
</evidence>
<dbReference type="InterPro" id="IPR001789">
    <property type="entry name" value="Sig_transdc_resp-reg_receiver"/>
</dbReference>
<reference evidence="13" key="2">
    <citation type="submission" date="2015-02" db="EMBL/GenBank/DDBJ databases">
        <title>Complete Genome Sequence of Pelosinus fermentans JBW45.</title>
        <authorList>
            <person name="De Leon K.B."/>
            <person name="Utturkar S.M."/>
            <person name="Camilleri L.B."/>
            <person name="Arkin A.P."/>
            <person name="Fields M.W."/>
            <person name="Brown S.D."/>
            <person name="Wall J.D."/>
        </authorList>
    </citation>
    <scope>NUCLEOTIDE SEQUENCE [LARGE SCALE GENOMIC DNA]</scope>
    <source>
        <strain evidence="13">JBW45</strain>
    </source>
</reference>
<evidence type="ECO:0000256" key="8">
    <source>
        <dbReference type="ARBA" id="ARBA00023163"/>
    </source>
</evidence>
<dbReference type="PANTHER" id="PTHR45526">
    <property type="entry name" value="TRANSCRIPTIONAL REGULATORY PROTEIN DPIA"/>
    <property type="match status" value="1"/>
</dbReference>
<reference evidence="12 13" key="1">
    <citation type="journal article" date="2015" name="Genome Announc.">
        <title>Complete Genome Sequence of Pelosinus fermentans JBW45, a Member of a Remarkably Competitive Group of Negativicutes in the Firmicutes Phylum.</title>
        <authorList>
            <person name="De Leon K.B."/>
            <person name="Utturkar S.M."/>
            <person name="Camilleri L.B."/>
            <person name="Elias D.A."/>
            <person name="Arkin A.P."/>
            <person name="Fields M.W."/>
            <person name="Brown S.D."/>
            <person name="Wall J.D."/>
        </authorList>
    </citation>
    <scope>NUCLEOTIDE SEQUENCE [LARGE SCALE GENOMIC DNA]</scope>
    <source>
        <strain evidence="12 13">JBW45</strain>
    </source>
</reference>
<dbReference type="InterPro" id="IPR036390">
    <property type="entry name" value="WH_DNA-bd_sf"/>
</dbReference>
<evidence type="ECO:0000256" key="6">
    <source>
        <dbReference type="ARBA" id="ARBA00023125"/>
    </source>
</evidence>
<dbReference type="Gene3D" id="3.40.50.2300">
    <property type="match status" value="1"/>
</dbReference>
<dbReference type="InterPro" id="IPR011006">
    <property type="entry name" value="CheY-like_superfamily"/>
</dbReference>
<evidence type="ECO:0000256" key="9">
    <source>
        <dbReference type="PIRNR" id="PIRNR006171"/>
    </source>
</evidence>
<keyword evidence="6 9" id="KW-0238">DNA-binding</keyword>
<evidence type="ECO:0000256" key="10">
    <source>
        <dbReference type="PROSITE-ProRule" id="PRU00169"/>
    </source>
</evidence>
<dbReference type="AlphaFoldDB" id="I9NXS3"/>
<dbReference type="STRING" id="1192197.JBW_02574"/>
<dbReference type="OrthoDB" id="9759232at2"/>
<dbReference type="SUPFAM" id="SSF46785">
    <property type="entry name" value="Winged helix' DNA-binding domain"/>
    <property type="match status" value="1"/>
</dbReference>
<evidence type="ECO:0000256" key="7">
    <source>
        <dbReference type="ARBA" id="ARBA00023159"/>
    </source>
</evidence>
<keyword evidence="7 9" id="KW-0010">Activator</keyword>
<dbReference type="GO" id="GO:0000156">
    <property type="term" value="F:phosphorelay response regulator activity"/>
    <property type="evidence" value="ECO:0007669"/>
    <property type="project" value="TreeGrafter"/>
</dbReference>
<keyword evidence="4 9" id="KW-0902">Two-component regulatory system</keyword>
<comment type="subcellular location">
    <subcellularLocation>
        <location evidence="1 9">Cytoplasm</location>
    </subcellularLocation>
</comment>
<dbReference type="HOGENOM" id="CLU_000445_39_0_9"/>
<keyword evidence="3 10" id="KW-0597">Phosphoprotein</keyword>
<dbReference type="InterPro" id="IPR051271">
    <property type="entry name" value="2C-system_Tx_regulators"/>
</dbReference>
<dbReference type="Gene3D" id="1.10.10.10">
    <property type="entry name" value="Winged helix-like DNA-binding domain superfamily/Winged helix DNA-binding domain"/>
    <property type="match status" value="1"/>
</dbReference>
<organism evidence="12 13">
    <name type="scientific">Pelosinus fermentans JBW45</name>
    <dbReference type="NCBI Taxonomy" id="1192197"/>
    <lineage>
        <taxon>Bacteria</taxon>
        <taxon>Bacillati</taxon>
        <taxon>Bacillota</taxon>
        <taxon>Negativicutes</taxon>
        <taxon>Selenomonadales</taxon>
        <taxon>Sporomusaceae</taxon>
        <taxon>Pelosinus</taxon>
    </lineage>
</organism>
<evidence type="ECO:0000313" key="12">
    <source>
        <dbReference type="EMBL" id="AJQ27918.1"/>
    </source>
</evidence>
<evidence type="ECO:0000256" key="4">
    <source>
        <dbReference type="ARBA" id="ARBA00023012"/>
    </source>
</evidence>
<dbReference type="EMBL" id="CP010978">
    <property type="protein sequence ID" value="AJQ27918.1"/>
    <property type="molecule type" value="Genomic_DNA"/>
</dbReference>
<accession>I9NXS3</accession>
<evidence type="ECO:0000256" key="1">
    <source>
        <dbReference type="ARBA" id="ARBA00004496"/>
    </source>
</evidence>
<keyword evidence="8 9" id="KW-0804">Transcription</keyword>
<proteinExistence type="predicted"/>
<dbReference type="RefSeq" id="WP_007952503.1">
    <property type="nucleotide sequence ID" value="NZ_CP010978.1"/>
</dbReference>
<dbReference type="GO" id="GO:0003677">
    <property type="term" value="F:DNA binding"/>
    <property type="evidence" value="ECO:0007669"/>
    <property type="project" value="UniProtKB-KW"/>
</dbReference>
<sequence>MIKVLIVEDDPMVAELNKHYLDQVEGFVLVGMVSNGAEALEFLKLNEVTLILLDIFMPIVDGMELLQSIRSLGHNIDIIMITAARNSASIQNSLRQGVVDYLIKPFQFERLYAALIAYRDRIQLIQDSTVLNQNEIDRRILSKGDLPVGDLPKGIERETLNAILEQAKQYSKPFTTEELAKCVGVSRVSVRKYLTFLKETGTLQARLIYRAVGRPVTMFCYIKQ</sequence>
<dbReference type="InterPro" id="IPR024187">
    <property type="entry name" value="Sig_transdc_resp-reg_cit/mal"/>
</dbReference>
<dbReference type="SUPFAM" id="SSF52172">
    <property type="entry name" value="CheY-like"/>
    <property type="match status" value="1"/>
</dbReference>
<keyword evidence="2 9" id="KW-0963">Cytoplasm</keyword>
<feature type="domain" description="Response regulatory" evidence="11">
    <location>
        <begin position="3"/>
        <end position="119"/>
    </location>
</feature>
<evidence type="ECO:0000256" key="3">
    <source>
        <dbReference type="ARBA" id="ARBA00022553"/>
    </source>
</evidence>
<protein>
    <recommendedName>
        <fullName evidence="9">Transcriptional regulatory protein</fullName>
    </recommendedName>
</protein>
<name>I9NXS3_9FIRM</name>
<dbReference type="GO" id="GO:0003700">
    <property type="term" value="F:DNA-binding transcription factor activity"/>
    <property type="evidence" value="ECO:0007669"/>
    <property type="project" value="InterPro"/>
</dbReference>
<gene>
    <name evidence="12" type="ORF">JBW_02574</name>
</gene>
<dbReference type="InterPro" id="IPR013196">
    <property type="entry name" value="HTH_11"/>
</dbReference>
<evidence type="ECO:0000259" key="11">
    <source>
        <dbReference type="PROSITE" id="PS50110"/>
    </source>
</evidence>
<dbReference type="PROSITE" id="PS50110">
    <property type="entry name" value="RESPONSE_REGULATORY"/>
    <property type="match status" value="1"/>
</dbReference>
<dbReference type="CDD" id="cd19925">
    <property type="entry name" value="REC_citrate_TCS"/>
    <property type="match status" value="1"/>
</dbReference>
<dbReference type="SMART" id="SM00448">
    <property type="entry name" value="REC"/>
    <property type="match status" value="1"/>
</dbReference>
<feature type="modified residue" description="4-aspartylphosphate" evidence="10">
    <location>
        <position position="54"/>
    </location>
</feature>
<dbReference type="Pfam" id="PF08279">
    <property type="entry name" value="HTH_11"/>
    <property type="match status" value="1"/>
</dbReference>